<organism evidence="1 2">
    <name type="scientific">Stenotrophomonas maltophilia</name>
    <name type="common">Pseudomonas maltophilia</name>
    <name type="synonym">Xanthomonas maltophilia</name>
    <dbReference type="NCBI Taxonomy" id="40324"/>
    <lineage>
        <taxon>Bacteria</taxon>
        <taxon>Pseudomonadati</taxon>
        <taxon>Pseudomonadota</taxon>
        <taxon>Gammaproteobacteria</taxon>
        <taxon>Lysobacterales</taxon>
        <taxon>Lysobacteraceae</taxon>
        <taxon>Stenotrophomonas</taxon>
        <taxon>Stenotrophomonas maltophilia group</taxon>
    </lineage>
</organism>
<sequence length="239" mass="26953">MPKKNIDPRILALCEKVTNKRPKTAIDHIIKHGHITTEELQEVYGYDHPPRVAGDVRDEGIPLETFKLVSGRTGRKIAAYRFGDPADIKAGRIGGRKAFSKAFKLALVERYGEFDTLTSQPVAARYLQIDHRVPYQVVGDANHDEKNLDAYMLLDASSQRAKSWSCEHCENWNSIHDETICQRCYWASPESYTHAAMNEIRRVDIQWGGDEVGTYDALAAEAEQKDISIAALIKQKLQG</sequence>
<evidence type="ECO:0000313" key="2">
    <source>
        <dbReference type="Proteomes" id="UP001218208"/>
    </source>
</evidence>
<name>A0AAI9C3L5_STEMA</name>
<reference evidence="1" key="1">
    <citation type="submission" date="2022-07" db="EMBL/GenBank/DDBJ databases">
        <authorList>
            <consortium name="DAFM: The Division of Animal and Food Microbiology"/>
        </authorList>
    </citation>
    <scope>NUCLEOTIDE SEQUENCE</scope>
    <source>
        <strain evidence="1">19MO01SH01-2</strain>
    </source>
</reference>
<evidence type="ECO:0008006" key="3">
    <source>
        <dbReference type="Google" id="ProtNLM"/>
    </source>
</evidence>
<gene>
    <name evidence="1" type="ORF">QEG23_003046</name>
</gene>
<comment type="caution">
    <text evidence="1">The sequence shown here is derived from an EMBL/GenBank/DDBJ whole genome shotgun (WGS) entry which is preliminary data.</text>
</comment>
<dbReference type="RefSeq" id="WP_110711269.1">
    <property type="nucleotide sequence ID" value="NZ_CP029773.1"/>
</dbReference>
<protein>
    <recommendedName>
        <fullName evidence="3">HNH endonuclease</fullName>
    </recommendedName>
</protein>
<dbReference type="AlphaFoldDB" id="A0AAI9C3L5"/>
<dbReference type="EMBL" id="ABLOJW010000017">
    <property type="protein sequence ID" value="EKT4093514.1"/>
    <property type="molecule type" value="Genomic_DNA"/>
</dbReference>
<accession>A0AAI9C3L5</accession>
<dbReference type="Proteomes" id="UP001218208">
    <property type="component" value="Unassembled WGS sequence"/>
</dbReference>
<proteinExistence type="predicted"/>
<evidence type="ECO:0000313" key="1">
    <source>
        <dbReference type="EMBL" id="EKT4093514.1"/>
    </source>
</evidence>